<dbReference type="GO" id="GO:0009432">
    <property type="term" value="P:SOS response"/>
    <property type="evidence" value="ECO:0007669"/>
    <property type="project" value="TreeGrafter"/>
</dbReference>
<dbReference type="NCBIfam" id="NF002677">
    <property type="entry name" value="PRK02406.1"/>
    <property type="match status" value="1"/>
</dbReference>
<dbReference type="NCBIfam" id="NF002751">
    <property type="entry name" value="PRK02794.1"/>
    <property type="match status" value="1"/>
</dbReference>
<keyword evidence="12 17" id="KW-0239">DNA-directed DNA polymerase</keyword>
<dbReference type="Gene3D" id="3.30.1490.100">
    <property type="entry name" value="DNA polymerase, Y-family, little finger domain"/>
    <property type="match status" value="1"/>
</dbReference>
<reference evidence="20 21" key="1">
    <citation type="submission" date="2018-05" db="EMBL/GenBank/DDBJ databases">
        <title>Acuticoccus sediminis sp. nov., isolated from deep-sea sediment of Indian Ocean.</title>
        <authorList>
            <person name="Liu X."/>
            <person name="Lai Q."/>
            <person name="Du Y."/>
            <person name="Sun F."/>
            <person name="Zhang X."/>
            <person name="Wang S."/>
            <person name="Shao Z."/>
        </authorList>
    </citation>
    <scope>NUCLEOTIDE SEQUENCE [LARGE SCALE GENOMIC DNA]</scope>
    <source>
        <strain evidence="20 21">PTG4-2</strain>
    </source>
</reference>
<keyword evidence="4 17" id="KW-0515">Mutator protein</keyword>
<evidence type="ECO:0000256" key="4">
    <source>
        <dbReference type="ARBA" id="ARBA00022457"/>
    </source>
</evidence>
<dbReference type="Pfam" id="PF00817">
    <property type="entry name" value="IMS"/>
    <property type="match status" value="1"/>
</dbReference>
<evidence type="ECO:0000256" key="9">
    <source>
        <dbReference type="ARBA" id="ARBA00022723"/>
    </source>
</evidence>
<evidence type="ECO:0000256" key="5">
    <source>
        <dbReference type="ARBA" id="ARBA00022490"/>
    </source>
</evidence>
<evidence type="ECO:0000256" key="3">
    <source>
        <dbReference type="ARBA" id="ARBA00011245"/>
    </source>
</evidence>
<feature type="binding site" evidence="17">
    <location>
        <position position="139"/>
    </location>
    <ligand>
        <name>Mg(2+)</name>
        <dbReference type="ChEBI" id="CHEBI:18420"/>
    </ligand>
</feature>
<feature type="domain" description="UmuC" evidence="19">
    <location>
        <begin position="42"/>
        <end position="222"/>
    </location>
</feature>
<dbReference type="FunFam" id="3.30.1490.100:FF:000004">
    <property type="entry name" value="DNA polymerase IV"/>
    <property type="match status" value="1"/>
</dbReference>
<dbReference type="PANTHER" id="PTHR11076">
    <property type="entry name" value="DNA REPAIR POLYMERASE UMUC / TRANSFERASE FAMILY MEMBER"/>
    <property type="match status" value="1"/>
</dbReference>
<evidence type="ECO:0000313" key="20">
    <source>
        <dbReference type="EMBL" id="RAH99329.1"/>
    </source>
</evidence>
<feature type="site" description="Substrate discrimination" evidence="17">
    <location>
        <position position="51"/>
    </location>
</feature>
<feature type="region of interest" description="Disordered" evidence="18">
    <location>
        <begin position="416"/>
        <end position="451"/>
    </location>
</feature>
<gene>
    <name evidence="17" type="primary">dinB</name>
    <name evidence="20" type="ORF">DLJ53_22600</name>
</gene>
<keyword evidence="11 17" id="KW-0460">Magnesium</keyword>
<dbReference type="EC" id="2.7.7.7" evidence="17"/>
<evidence type="ECO:0000256" key="11">
    <source>
        <dbReference type="ARBA" id="ARBA00022842"/>
    </source>
</evidence>
<dbReference type="EMBL" id="QHHQ01000005">
    <property type="protein sequence ID" value="RAH99329.1"/>
    <property type="molecule type" value="Genomic_DNA"/>
</dbReference>
<keyword evidence="5 17" id="KW-0963">Cytoplasm</keyword>
<keyword evidence="7 17" id="KW-0548">Nucleotidyltransferase</keyword>
<dbReference type="Pfam" id="PF11799">
    <property type="entry name" value="IMS_C"/>
    <property type="match status" value="1"/>
</dbReference>
<evidence type="ECO:0000256" key="10">
    <source>
        <dbReference type="ARBA" id="ARBA00022763"/>
    </source>
</evidence>
<evidence type="ECO:0000256" key="2">
    <source>
        <dbReference type="ARBA" id="ARBA00010945"/>
    </source>
</evidence>
<dbReference type="GO" id="GO:0003684">
    <property type="term" value="F:damaged DNA binding"/>
    <property type="evidence" value="ECO:0007669"/>
    <property type="project" value="InterPro"/>
</dbReference>
<dbReference type="SUPFAM" id="SSF56672">
    <property type="entry name" value="DNA/RNA polymerases"/>
    <property type="match status" value="1"/>
</dbReference>
<keyword evidence="13 17" id="KW-0238">DNA-binding</keyword>
<accession>A0A8B2NSS7</accession>
<dbReference type="Gene3D" id="1.10.150.20">
    <property type="entry name" value="5' to 3' exonuclease, C-terminal subdomain"/>
    <property type="match status" value="1"/>
</dbReference>
<evidence type="ECO:0000256" key="17">
    <source>
        <dbReference type="HAMAP-Rule" id="MF_01113"/>
    </source>
</evidence>
<comment type="catalytic activity">
    <reaction evidence="16 17">
        <text>DNA(n) + a 2'-deoxyribonucleoside 5'-triphosphate = DNA(n+1) + diphosphate</text>
        <dbReference type="Rhea" id="RHEA:22508"/>
        <dbReference type="Rhea" id="RHEA-COMP:17339"/>
        <dbReference type="Rhea" id="RHEA-COMP:17340"/>
        <dbReference type="ChEBI" id="CHEBI:33019"/>
        <dbReference type="ChEBI" id="CHEBI:61560"/>
        <dbReference type="ChEBI" id="CHEBI:173112"/>
        <dbReference type="EC" id="2.7.7.7"/>
    </reaction>
</comment>
<keyword evidence="10 17" id="KW-0227">DNA damage</keyword>
<dbReference type="FunFam" id="3.40.1170.60:FF:000001">
    <property type="entry name" value="DNA polymerase IV"/>
    <property type="match status" value="1"/>
</dbReference>
<feature type="binding site" evidence="17">
    <location>
        <position position="46"/>
    </location>
    <ligand>
        <name>Mg(2+)</name>
        <dbReference type="ChEBI" id="CHEBI:18420"/>
    </ligand>
</feature>
<evidence type="ECO:0000256" key="7">
    <source>
        <dbReference type="ARBA" id="ARBA00022695"/>
    </source>
</evidence>
<dbReference type="GO" id="GO:0042276">
    <property type="term" value="P:error-prone translesion synthesis"/>
    <property type="evidence" value="ECO:0007669"/>
    <property type="project" value="TreeGrafter"/>
</dbReference>
<comment type="function">
    <text evidence="15 17">Poorly processive, error-prone DNA polymerase involved in untargeted mutagenesis. Copies undamaged DNA at stalled replication forks, which arise in vivo from mismatched or misaligned primer ends. These misaligned primers can be extended by PolIV. Exhibits no 3'-5' exonuclease (proofreading) activity. May be involved in translesional synthesis, in conjunction with the beta clamp from PolIII.</text>
</comment>
<dbReference type="HAMAP" id="MF_01113">
    <property type="entry name" value="DNApol_IV"/>
    <property type="match status" value="1"/>
</dbReference>
<evidence type="ECO:0000256" key="1">
    <source>
        <dbReference type="ARBA" id="ARBA00004496"/>
    </source>
</evidence>
<dbReference type="InterPro" id="IPR017961">
    <property type="entry name" value="DNA_pol_Y-fam_little_finger"/>
</dbReference>
<evidence type="ECO:0000256" key="8">
    <source>
        <dbReference type="ARBA" id="ARBA00022705"/>
    </source>
</evidence>
<evidence type="ECO:0000256" key="13">
    <source>
        <dbReference type="ARBA" id="ARBA00023125"/>
    </source>
</evidence>
<comment type="subunit">
    <text evidence="3 17">Monomer.</text>
</comment>
<dbReference type="InterPro" id="IPR050116">
    <property type="entry name" value="DNA_polymerase-Y"/>
</dbReference>
<dbReference type="OrthoDB" id="9808813at2"/>
<dbReference type="InterPro" id="IPR043502">
    <property type="entry name" value="DNA/RNA_pol_sf"/>
</dbReference>
<dbReference type="InterPro" id="IPR036775">
    <property type="entry name" value="DNA_pol_Y-fam_lit_finger_sf"/>
</dbReference>
<evidence type="ECO:0000259" key="19">
    <source>
        <dbReference type="PROSITE" id="PS50173"/>
    </source>
</evidence>
<dbReference type="GO" id="GO:0005829">
    <property type="term" value="C:cytosol"/>
    <property type="evidence" value="ECO:0007669"/>
    <property type="project" value="TreeGrafter"/>
</dbReference>
<evidence type="ECO:0000256" key="6">
    <source>
        <dbReference type="ARBA" id="ARBA00022679"/>
    </source>
</evidence>
<dbReference type="RefSeq" id="WP_111349473.1">
    <property type="nucleotide sequence ID" value="NZ_JAIWKD010000006.1"/>
</dbReference>
<dbReference type="SUPFAM" id="SSF100879">
    <property type="entry name" value="Lesion bypass DNA polymerase (Y-family), little finger domain"/>
    <property type="match status" value="1"/>
</dbReference>
<feature type="active site" evidence="17">
    <location>
        <position position="140"/>
    </location>
</feature>
<evidence type="ECO:0000256" key="12">
    <source>
        <dbReference type="ARBA" id="ARBA00022932"/>
    </source>
</evidence>
<dbReference type="GO" id="GO:0000287">
    <property type="term" value="F:magnesium ion binding"/>
    <property type="evidence" value="ECO:0007669"/>
    <property type="project" value="UniProtKB-UniRule"/>
</dbReference>
<dbReference type="Gene3D" id="3.40.1170.60">
    <property type="match status" value="1"/>
</dbReference>
<name>A0A8B2NSS7_9HYPH</name>
<dbReference type="PROSITE" id="PS50173">
    <property type="entry name" value="UMUC"/>
    <property type="match status" value="1"/>
</dbReference>
<evidence type="ECO:0000256" key="16">
    <source>
        <dbReference type="ARBA" id="ARBA00049244"/>
    </source>
</evidence>
<organism evidence="20 21">
    <name type="scientific">Acuticoccus sediminis</name>
    <dbReference type="NCBI Taxonomy" id="2184697"/>
    <lineage>
        <taxon>Bacteria</taxon>
        <taxon>Pseudomonadati</taxon>
        <taxon>Pseudomonadota</taxon>
        <taxon>Alphaproteobacteria</taxon>
        <taxon>Hyphomicrobiales</taxon>
        <taxon>Amorphaceae</taxon>
        <taxon>Acuticoccus</taxon>
    </lineage>
</organism>
<dbReference type="GO" id="GO:0003887">
    <property type="term" value="F:DNA-directed DNA polymerase activity"/>
    <property type="evidence" value="ECO:0007669"/>
    <property type="project" value="UniProtKB-UniRule"/>
</dbReference>
<dbReference type="AlphaFoldDB" id="A0A8B2NSS7"/>
<dbReference type="InterPro" id="IPR043128">
    <property type="entry name" value="Rev_trsase/Diguanyl_cyclase"/>
</dbReference>
<dbReference type="GO" id="GO:0006281">
    <property type="term" value="P:DNA repair"/>
    <property type="evidence" value="ECO:0007669"/>
    <property type="project" value="UniProtKB-UniRule"/>
</dbReference>
<keyword evidence="6 17" id="KW-0808">Transferase</keyword>
<dbReference type="Proteomes" id="UP000249590">
    <property type="component" value="Unassembled WGS sequence"/>
</dbReference>
<comment type="similarity">
    <text evidence="2 17">Belongs to the DNA polymerase type-Y family.</text>
</comment>
<dbReference type="Pfam" id="PF21999">
    <property type="entry name" value="IMS_HHH_1"/>
    <property type="match status" value="1"/>
</dbReference>
<sequence>MSAAAALCRDCAAILPYDTPARCPRCRSPRLVRHTEMTRLVIAHVDCDAFYASVEKRDDPSLRDVPLIVGGGRRGVVSTCCYLARIHGVRSAMPMFKALQLCPDAVVLRPDFEKYVAVGREVRERMKALTPLVQPLSIDEAFLDLSGTERLHGAPAAAVMARFARSIEADIGITVSVGLAPNKFLAKFASDHDKPRGYTVIGRSDAEARLADEPVTRLPGVGPAAARKLQQGGVTFVRDVQRADLTDLMRRFGETGQRLKRLAHGEDNRVVDPASERKSVSAEQTFDVDLSDRHTLLAILRHLSEKVSTRAKAAEIGGRTITLKLKTPQFRSITRSESLDAPTAMAHRIFAVGKSLLLAEPEGQRYRLIGIGVSGLVPAGEADGEELFDPARTRLGKAEKAMDALRARFGDDAVMTGLSLSHPRRRPASAKDLAAPGGPKPGKPPQGDSGT</sequence>
<evidence type="ECO:0000256" key="14">
    <source>
        <dbReference type="ARBA" id="ARBA00023204"/>
    </source>
</evidence>
<comment type="subcellular location">
    <subcellularLocation>
        <location evidence="1 17">Cytoplasm</location>
    </subcellularLocation>
</comment>
<dbReference type="CDD" id="cd03586">
    <property type="entry name" value="PolY_Pol_IV_kappa"/>
    <property type="match status" value="1"/>
</dbReference>
<keyword evidence="9 17" id="KW-0479">Metal-binding</keyword>
<dbReference type="Gene3D" id="3.30.70.270">
    <property type="match status" value="1"/>
</dbReference>
<keyword evidence="21" id="KW-1185">Reference proteome</keyword>
<keyword evidence="14 17" id="KW-0234">DNA repair</keyword>
<comment type="caution">
    <text evidence="20">The sequence shown here is derived from an EMBL/GenBank/DDBJ whole genome shotgun (WGS) entry which is preliminary data.</text>
</comment>
<protein>
    <recommendedName>
        <fullName evidence="17">DNA polymerase IV</fullName>
        <shortName evidence="17">Pol IV</shortName>
        <ecNumber evidence="17">2.7.7.7</ecNumber>
    </recommendedName>
</protein>
<dbReference type="InterPro" id="IPR053848">
    <property type="entry name" value="IMS_HHH_1"/>
</dbReference>
<comment type="cofactor">
    <cofactor evidence="17">
        <name>Mg(2+)</name>
        <dbReference type="ChEBI" id="CHEBI:18420"/>
    </cofactor>
    <text evidence="17">Binds 2 magnesium ions per subunit.</text>
</comment>
<evidence type="ECO:0000256" key="18">
    <source>
        <dbReference type="SAM" id="MobiDB-lite"/>
    </source>
</evidence>
<dbReference type="GO" id="GO:0006261">
    <property type="term" value="P:DNA-templated DNA replication"/>
    <property type="evidence" value="ECO:0007669"/>
    <property type="project" value="UniProtKB-UniRule"/>
</dbReference>
<dbReference type="InterPro" id="IPR022880">
    <property type="entry name" value="DNApol_IV"/>
</dbReference>
<evidence type="ECO:0000313" key="21">
    <source>
        <dbReference type="Proteomes" id="UP000249590"/>
    </source>
</evidence>
<dbReference type="InterPro" id="IPR001126">
    <property type="entry name" value="UmuC"/>
</dbReference>
<keyword evidence="8 17" id="KW-0235">DNA replication</keyword>
<proteinExistence type="inferred from homology"/>
<evidence type="ECO:0000256" key="15">
    <source>
        <dbReference type="ARBA" id="ARBA00025589"/>
    </source>
</evidence>
<dbReference type="PANTHER" id="PTHR11076:SF33">
    <property type="entry name" value="DNA POLYMERASE KAPPA"/>
    <property type="match status" value="1"/>
</dbReference>